<gene>
    <name evidence="1" type="ORF">PsorP6_011911</name>
</gene>
<proteinExistence type="predicted"/>
<accession>A0ACC0WKU0</accession>
<name>A0ACC0WKU0_9STRA</name>
<dbReference type="EMBL" id="CM047591">
    <property type="protein sequence ID" value="KAI9918543.1"/>
    <property type="molecule type" value="Genomic_DNA"/>
</dbReference>
<evidence type="ECO:0000313" key="1">
    <source>
        <dbReference type="EMBL" id="KAI9918543.1"/>
    </source>
</evidence>
<organism evidence="1 2">
    <name type="scientific">Peronosclerospora sorghi</name>
    <dbReference type="NCBI Taxonomy" id="230839"/>
    <lineage>
        <taxon>Eukaryota</taxon>
        <taxon>Sar</taxon>
        <taxon>Stramenopiles</taxon>
        <taxon>Oomycota</taxon>
        <taxon>Peronosporomycetes</taxon>
        <taxon>Peronosporales</taxon>
        <taxon>Peronosporaceae</taxon>
        <taxon>Peronosclerospora</taxon>
    </lineage>
</organism>
<dbReference type="Proteomes" id="UP001163321">
    <property type="component" value="Chromosome 12"/>
</dbReference>
<protein>
    <submittedName>
        <fullName evidence="1">Uncharacterized protein</fullName>
    </submittedName>
</protein>
<keyword evidence="2" id="KW-1185">Reference proteome</keyword>
<reference evidence="1 2" key="1">
    <citation type="journal article" date="2022" name="bioRxiv">
        <title>The genome of the oomycete Peronosclerospora sorghi, a cosmopolitan pathogen of maize and sorghum, is inflated with dispersed pseudogenes.</title>
        <authorList>
            <person name="Fletcher K."/>
            <person name="Martin F."/>
            <person name="Isakeit T."/>
            <person name="Cavanaugh K."/>
            <person name="Magill C."/>
            <person name="Michelmore R."/>
        </authorList>
    </citation>
    <scope>NUCLEOTIDE SEQUENCE [LARGE SCALE GENOMIC DNA]</scope>
    <source>
        <strain evidence="1">P6</strain>
    </source>
</reference>
<sequence length="73" mass="8164">MSNKEYLVITVSRASRSPSPNLDRVARMEGNTEVVVEQIVVQRRALVETNHSRDQQVSVLAQKTAEADQVTVQ</sequence>
<evidence type="ECO:0000313" key="2">
    <source>
        <dbReference type="Proteomes" id="UP001163321"/>
    </source>
</evidence>
<comment type="caution">
    <text evidence="1">The sequence shown here is derived from an EMBL/GenBank/DDBJ whole genome shotgun (WGS) entry which is preliminary data.</text>
</comment>